<protein>
    <submittedName>
        <fullName evidence="1">Uncharacterized protein</fullName>
    </submittedName>
</protein>
<dbReference type="RefSeq" id="WP_182301858.1">
    <property type="nucleotide sequence ID" value="NZ_CP041969.1"/>
</dbReference>
<organism evidence="1 2">
    <name type="scientific">Cohnella cholangitidis</name>
    <dbReference type="NCBI Taxonomy" id="2598458"/>
    <lineage>
        <taxon>Bacteria</taxon>
        <taxon>Bacillati</taxon>
        <taxon>Bacillota</taxon>
        <taxon>Bacilli</taxon>
        <taxon>Bacillales</taxon>
        <taxon>Paenibacillaceae</taxon>
        <taxon>Cohnella</taxon>
    </lineage>
</organism>
<dbReference type="Proteomes" id="UP000515679">
    <property type="component" value="Chromosome"/>
</dbReference>
<evidence type="ECO:0000313" key="1">
    <source>
        <dbReference type="EMBL" id="QMV40509.1"/>
    </source>
</evidence>
<dbReference type="EMBL" id="CP041969">
    <property type="protein sequence ID" value="QMV40509.1"/>
    <property type="molecule type" value="Genomic_DNA"/>
</dbReference>
<dbReference type="AlphaFoldDB" id="A0A7G5BU75"/>
<keyword evidence="2" id="KW-1185">Reference proteome</keyword>
<proteinExistence type="predicted"/>
<sequence>MLIGVYGYTDKRPVIYALMKLLQATGDVALFSNNRHYKRLLAPGESQGHLANMMIAISDASPDEIFEEVGYSQDDFEHVIFDIQDTLPENLSQIIYVKSYAPNEEEQAFLDILGAYKTIKLTYDRKREKDAINVSPLASIWKSVEEIETYRILNPIPSTDLNKGLAALLAPELNLKVKTALKLLTRRWGK</sequence>
<name>A0A7G5BU75_9BACL</name>
<dbReference type="KEGG" id="cchl:FPL14_04275"/>
<accession>A0A7G5BU75</accession>
<gene>
    <name evidence="1" type="ORF">FPL14_04275</name>
</gene>
<reference evidence="1 2" key="1">
    <citation type="submission" date="2019-07" db="EMBL/GenBank/DDBJ databases">
        <authorList>
            <person name="Kim J.K."/>
            <person name="Cheong H.-M."/>
            <person name="Choi Y."/>
            <person name="Hwang K.J."/>
            <person name="Lee S."/>
            <person name="Choi C."/>
        </authorList>
    </citation>
    <scope>NUCLEOTIDE SEQUENCE [LARGE SCALE GENOMIC DNA]</scope>
    <source>
        <strain evidence="1 2">KS 22</strain>
    </source>
</reference>
<evidence type="ECO:0000313" key="2">
    <source>
        <dbReference type="Proteomes" id="UP000515679"/>
    </source>
</evidence>